<comment type="caution">
    <text evidence="1">The sequence shown here is derived from an EMBL/GenBank/DDBJ whole genome shotgun (WGS) entry which is preliminary data.</text>
</comment>
<reference evidence="1 2" key="1">
    <citation type="submission" date="2019-03" db="EMBL/GenBank/DDBJ databases">
        <title>Flavobacterium TSA-D2 sp. nov., isolated from arctic soil.</title>
        <authorList>
            <person name="Chaudhary D.K."/>
        </authorList>
    </citation>
    <scope>NUCLEOTIDE SEQUENCE [LARGE SCALE GENOMIC DNA]</scope>
    <source>
        <strain evidence="1 2">TSA-D2</strain>
    </source>
</reference>
<name>A0A4R5D0H5_9FLAO</name>
<accession>A0A4R5D0H5</accession>
<gene>
    <name evidence="1" type="ORF">E0F98_04135</name>
</gene>
<proteinExistence type="predicted"/>
<sequence length="273" mass="32475">MEFHSKYEKRYNDVVYEIITRKYKNLFFSKHQSRLEISGSIHYFFNDGLHNANDFYVEDCIETIYCIQNLFNLDLEKCFLVNLEYGVNILPSIPISKLILNLIYHERHPFIRSTEHNEYRISRNSKYKQVKAYAKGVQFPQFCNPNTFRFEVKTGQAKFIKKLGILTLKGLTNPDNYNALLISLLKEWNNVLLFDKSRCTDDKFLSTHFWEETILAKNRNKFCLQKKLYYKKLGADNLHTSIRNIIERKTKYLKSVHIPTIIEVETAQVKILF</sequence>
<protein>
    <submittedName>
        <fullName evidence="1">Uncharacterized protein</fullName>
    </submittedName>
</protein>
<evidence type="ECO:0000313" key="2">
    <source>
        <dbReference type="Proteomes" id="UP000294597"/>
    </source>
</evidence>
<dbReference type="AlphaFoldDB" id="A0A4R5D0H5"/>
<evidence type="ECO:0000313" key="1">
    <source>
        <dbReference type="EMBL" id="TDE05310.1"/>
    </source>
</evidence>
<dbReference type="Proteomes" id="UP000294597">
    <property type="component" value="Unassembled WGS sequence"/>
</dbReference>
<dbReference type="EMBL" id="SMFO01000002">
    <property type="protein sequence ID" value="TDE05310.1"/>
    <property type="molecule type" value="Genomic_DNA"/>
</dbReference>
<keyword evidence="2" id="KW-1185">Reference proteome</keyword>
<organism evidence="1 2">
    <name type="scientific">Flavobacterium hiemivividum</name>
    <dbReference type="NCBI Taxonomy" id="2541734"/>
    <lineage>
        <taxon>Bacteria</taxon>
        <taxon>Pseudomonadati</taxon>
        <taxon>Bacteroidota</taxon>
        <taxon>Flavobacteriia</taxon>
        <taxon>Flavobacteriales</taxon>
        <taxon>Flavobacteriaceae</taxon>
        <taxon>Flavobacterium</taxon>
    </lineage>
</organism>